<name>A0A397VK09_9GLOM</name>
<proteinExistence type="predicted"/>
<comment type="caution">
    <text evidence="2">The sequence shown here is derived from an EMBL/GenBank/DDBJ whole genome shotgun (WGS) entry which is preliminary data.</text>
</comment>
<gene>
    <name evidence="2" type="ORF">C2G38_2175981</name>
</gene>
<sequence>MSIFNHPISSHITMSKHKKQKAEDLRCIFSDLVTTYKGVGLKPCTTDELKWWNANGPKAAERLMLFQAYFLELANYSLESHSLCQKHYNQIVSSNQFYDYLSYQENQLDTDLTSSVQENQSEIDMDTPSYADLTVELDRVKRILESAQQENLELCSKIERLWNDLDEQARETERLKEELHQAYEEAKAFRRLYNDQYEKNKILTERWNSRLSNQQKRIDIVIEIAKAEHEALLNDIVQNSQVTDSSRQEKLFKIVVAVDSIYRARHGKYVSEIQLAASAIEYSIARSKMVIDIDNHITSSESYHQFQKWLEELSKHEEPLPEGLLFLAFDNEQREQRNYLDRGSSQYEEIFNVDPKMQKVIDEELYAYISEKKSCPVCNLRNIENRKRLCSECRTQLPTLTEIQKGKTVEIEDNMSDYLTNPLTFKHYRIDDEQSATHIPKISLTQRIADPGVNVPDIYIPDPININPNLVANVEKILQHIEVISGIRDGSRKWVAVTCDGVPYHYAVKLKEKFPWLVLILRQLHEEINMLCAYVELNWGIDLKRFAIYQGYRTENQLAYFKKCADYHKSWDSICKQQDSLYLIKYEQAINNYRKAVRTNNPFLRRAARRTFSSIWPARRHPIYQLIEVANEVQLMQLHSEIHEIVEKNCVVSRSGIYEQHQWLDAIIEELRNNLFQVIGYNDYQPSGPRSQPESTMECQQFRTFLRNSEFVNSTILKPFQSLDENCELDENLKNFTQLAQNARQKFIIETFINKYDSFLLRPIPITRKEARAQVAEENMTIPEILVKIETLLERLSEKVQKKYSRLKSKKKGELLEILQEIKSLLSLDNEVDSKDTENTEQIQQE</sequence>
<keyword evidence="1" id="KW-0175">Coiled coil</keyword>
<accession>A0A397VK09</accession>
<dbReference type="OrthoDB" id="2448326at2759"/>
<evidence type="ECO:0000313" key="3">
    <source>
        <dbReference type="Proteomes" id="UP000266673"/>
    </source>
</evidence>
<evidence type="ECO:0000313" key="2">
    <source>
        <dbReference type="EMBL" id="RIB21667.1"/>
    </source>
</evidence>
<evidence type="ECO:0000256" key="1">
    <source>
        <dbReference type="SAM" id="Coils"/>
    </source>
</evidence>
<reference evidence="2 3" key="1">
    <citation type="submission" date="2018-06" db="EMBL/GenBank/DDBJ databases">
        <title>Comparative genomics reveals the genomic features of Rhizophagus irregularis, R. cerebriforme, R. diaphanum and Gigaspora rosea, and their symbiotic lifestyle signature.</title>
        <authorList>
            <person name="Morin E."/>
            <person name="San Clemente H."/>
            <person name="Chen E.C.H."/>
            <person name="De La Providencia I."/>
            <person name="Hainaut M."/>
            <person name="Kuo A."/>
            <person name="Kohler A."/>
            <person name="Murat C."/>
            <person name="Tang N."/>
            <person name="Roy S."/>
            <person name="Loubradou J."/>
            <person name="Henrissat B."/>
            <person name="Grigoriev I.V."/>
            <person name="Corradi N."/>
            <person name="Roux C."/>
            <person name="Martin F.M."/>
        </authorList>
    </citation>
    <scope>NUCLEOTIDE SEQUENCE [LARGE SCALE GENOMIC DNA]</scope>
    <source>
        <strain evidence="2 3">DAOM 194757</strain>
    </source>
</reference>
<dbReference type="AlphaFoldDB" id="A0A397VK09"/>
<organism evidence="2 3">
    <name type="scientific">Gigaspora rosea</name>
    <dbReference type="NCBI Taxonomy" id="44941"/>
    <lineage>
        <taxon>Eukaryota</taxon>
        <taxon>Fungi</taxon>
        <taxon>Fungi incertae sedis</taxon>
        <taxon>Mucoromycota</taxon>
        <taxon>Glomeromycotina</taxon>
        <taxon>Glomeromycetes</taxon>
        <taxon>Diversisporales</taxon>
        <taxon>Gigasporaceae</taxon>
        <taxon>Gigaspora</taxon>
    </lineage>
</organism>
<dbReference type="Proteomes" id="UP000266673">
    <property type="component" value="Unassembled WGS sequence"/>
</dbReference>
<protein>
    <submittedName>
        <fullName evidence="2">Uncharacterized protein</fullName>
    </submittedName>
</protein>
<feature type="coiled-coil region" evidence="1">
    <location>
        <begin position="130"/>
        <end position="192"/>
    </location>
</feature>
<dbReference type="EMBL" id="QKWP01000348">
    <property type="protein sequence ID" value="RIB21667.1"/>
    <property type="molecule type" value="Genomic_DNA"/>
</dbReference>
<keyword evidence="3" id="KW-1185">Reference proteome</keyword>